<keyword evidence="1 2" id="KW-0238">DNA-binding</keyword>
<sequence length="220" mass="25688">MDLMINLTEKTIGLFSKKTKGKILQESLLLFNEQTFNQTTTANIAKSSDVLEGSLWYHFKSKKDLLVEHIKLFQSSFETNIENLKVGDKKIVIQKLLSIYGFVWDFRYIFRDSFDSYEKDDKKLADLIKKTNGLLDELIEDVLKYSVEIKIIEVDSNDLDEIGELVLIIGKHWLDYSRKKYPEDSDHLLQKKGINLLIKVLYPYLTKDSKEIMDSIYESV</sequence>
<dbReference type="EMBL" id="AMWX01000012">
    <property type="protein sequence ID" value="EKO36061.1"/>
    <property type="molecule type" value="Genomic_DNA"/>
</dbReference>
<dbReference type="InterPro" id="IPR001647">
    <property type="entry name" value="HTH_TetR"/>
</dbReference>
<protein>
    <submittedName>
        <fullName evidence="4">Transcriptional regulator, TetR family</fullName>
    </submittedName>
</protein>
<evidence type="ECO:0000313" key="4">
    <source>
        <dbReference type="EMBL" id="EKO36061.1"/>
    </source>
</evidence>
<evidence type="ECO:0000256" key="2">
    <source>
        <dbReference type="PROSITE-ProRule" id="PRU00335"/>
    </source>
</evidence>
<dbReference type="Pfam" id="PF00440">
    <property type="entry name" value="TetR_N"/>
    <property type="match status" value="1"/>
</dbReference>
<dbReference type="Proteomes" id="UP000010310">
    <property type="component" value="Unassembled WGS sequence"/>
</dbReference>
<evidence type="ECO:0000259" key="3">
    <source>
        <dbReference type="PROSITE" id="PS50977"/>
    </source>
</evidence>
<dbReference type="PATRIC" id="fig|1208365.4.peg.1380"/>
<dbReference type="InterPro" id="IPR025722">
    <property type="entry name" value="TetR"/>
</dbReference>
<dbReference type="Gene3D" id="1.10.357.10">
    <property type="entry name" value="Tetracycline Repressor, domain 2"/>
    <property type="match status" value="1"/>
</dbReference>
<dbReference type="SUPFAM" id="SSF46689">
    <property type="entry name" value="Homeodomain-like"/>
    <property type="match status" value="1"/>
</dbReference>
<feature type="DNA-binding region" description="H-T-H motif" evidence="2">
    <location>
        <begin position="40"/>
        <end position="59"/>
    </location>
</feature>
<proteinExistence type="predicted"/>
<comment type="caution">
    <text evidence="4">The sequence shown here is derived from an EMBL/GenBank/DDBJ whole genome shotgun (WGS) entry which is preliminary data.</text>
</comment>
<dbReference type="PROSITE" id="PS50977">
    <property type="entry name" value="HTH_TETR_2"/>
    <property type="match status" value="1"/>
</dbReference>
<feature type="domain" description="HTH tetR-type" evidence="3">
    <location>
        <begin position="17"/>
        <end position="77"/>
    </location>
</feature>
<dbReference type="PRINTS" id="PR00455">
    <property type="entry name" value="HTHTETR"/>
</dbReference>
<accession>K6GGA0</accession>
<name>K6GGA0_9GAMM</name>
<evidence type="ECO:0000313" key="5">
    <source>
        <dbReference type="Proteomes" id="UP000010310"/>
    </source>
</evidence>
<dbReference type="STRING" id="1208365.B273_0791"/>
<dbReference type="PANTHER" id="PTHR43479:SF11">
    <property type="entry name" value="ACREF_ENVCD OPERON REPRESSOR-RELATED"/>
    <property type="match status" value="1"/>
</dbReference>
<evidence type="ECO:0000256" key="1">
    <source>
        <dbReference type="ARBA" id="ARBA00023125"/>
    </source>
</evidence>
<keyword evidence="5" id="KW-1185">Reference proteome</keyword>
<dbReference type="PANTHER" id="PTHR43479">
    <property type="entry name" value="ACREF/ENVCD OPERON REPRESSOR-RELATED"/>
    <property type="match status" value="1"/>
</dbReference>
<reference evidence="4 5" key="1">
    <citation type="submission" date="2012-09" db="EMBL/GenBank/DDBJ databases">
        <authorList>
            <person name="Dupont C.L."/>
            <person name="Rusch D.B."/>
            <person name="Lombardo M.-J."/>
            <person name="Novotny M."/>
            <person name="Yee-Greenbaum J."/>
            <person name="Laskin R."/>
        </authorList>
    </citation>
    <scope>NUCLEOTIDE SEQUENCE [LARGE SCALE GENOMIC DNA]</scope>
    <source>
        <strain evidence="4">SAR86E</strain>
    </source>
</reference>
<dbReference type="Pfam" id="PF13972">
    <property type="entry name" value="TetR"/>
    <property type="match status" value="1"/>
</dbReference>
<dbReference type="AlphaFoldDB" id="K6GGA0"/>
<dbReference type="InterPro" id="IPR050624">
    <property type="entry name" value="HTH-type_Tx_Regulator"/>
</dbReference>
<dbReference type="GO" id="GO:0003677">
    <property type="term" value="F:DNA binding"/>
    <property type="evidence" value="ECO:0007669"/>
    <property type="project" value="UniProtKB-UniRule"/>
</dbReference>
<dbReference type="InterPro" id="IPR009057">
    <property type="entry name" value="Homeodomain-like_sf"/>
</dbReference>
<organism evidence="4 5">
    <name type="scientific">SAR86 cluster bacterium SAR86E</name>
    <dbReference type="NCBI Taxonomy" id="1208365"/>
    <lineage>
        <taxon>Bacteria</taxon>
        <taxon>Pseudomonadati</taxon>
        <taxon>Pseudomonadota</taxon>
        <taxon>Gammaproteobacteria</taxon>
        <taxon>SAR86 cluster</taxon>
    </lineage>
</organism>
<gene>
    <name evidence="4" type="ORF">B273_0791</name>
</gene>